<dbReference type="PANTHER" id="PTHR43364">
    <property type="entry name" value="NADH-SPECIFIC METHYLGLYOXAL REDUCTASE-RELATED"/>
    <property type="match status" value="1"/>
</dbReference>
<accession>A0ABS4RU85</accession>
<name>A0ABS4RU85_PAEXY</name>
<proteinExistence type="predicted"/>
<dbReference type="PANTHER" id="PTHR43364:SF1">
    <property type="entry name" value="OXIDOREDUCTASE YDHF"/>
    <property type="match status" value="1"/>
</dbReference>
<dbReference type="Proteomes" id="UP000810207">
    <property type="component" value="Unassembled WGS sequence"/>
</dbReference>
<dbReference type="Pfam" id="PF00248">
    <property type="entry name" value="Aldo_ket_red"/>
    <property type="match status" value="1"/>
</dbReference>
<keyword evidence="3" id="KW-1185">Reference proteome</keyword>
<dbReference type="InterPro" id="IPR023210">
    <property type="entry name" value="NADP_OxRdtase_dom"/>
</dbReference>
<evidence type="ECO:0000313" key="2">
    <source>
        <dbReference type="EMBL" id="MBP2245342.1"/>
    </source>
</evidence>
<dbReference type="SUPFAM" id="SSF51430">
    <property type="entry name" value="NAD(P)-linked oxidoreductase"/>
    <property type="match status" value="1"/>
</dbReference>
<evidence type="ECO:0000313" key="3">
    <source>
        <dbReference type="Proteomes" id="UP000810207"/>
    </source>
</evidence>
<dbReference type="RefSeq" id="WP_211082146.1">
    <property type="nucleotide sequence ID" value="NZ_CBCSLC010000003.1"/>
</dbReference>
<comment type="caution">
    <text evidence="2">The sequence shown here is derived from an EMBL/GenBank/DDBJ whole genome shotgun (WGS) entry which is preliminary data.</text>
</comment>
<dbReference type="InterPro" id="IPR036812">
    <property type="entry name" value="NAD(P)_OxRdtase_dom_sf"/>
</dbReference>
<evidence type="ECO:0000259" key="1">
    <source>
        <dbReference type="Pfam" id="PF00248"/>
    </source>
</evidence>
<organism evidence="2 3">
    <name type="scientific">Paenibacillus xylanexedens</name>
    <dbReference type="NCBI Taxonomy" id="528191"/>
    <lineage>
        <taxon>Bacteria</taxon>
        <taxon>Bacillati</taxon>
        <taxon>Bacillota</taxon>
        <taxon>Bacilli</taxon>
        <taxon>Bacillales</taxon>
        <taxon>Paenibacillaceae</taxon>
        <taxon>Paenibacillus</taxon>
    </lineage>
</organism>
<protein>
    <submittedName>
        <fullName evidence="2">Oxidoreductase</fullName>
    </submittedName>
</protein>
<reference evidence="2 3" key="1">
    <citation type="submission" date="2021-03" db="EMBL/GenBank/DDBJ databases">
        <title>Genomic Encyclopedia of Type Strains, Phase IV (KMG-IV): sequencing the most valuable type-strain genomes for metagenomic binning, comparative biology and taxonomic classification.</title>
        <authorList>
            <person name="Goeker M."/>
        </authorList>
    </citation>
    <scope>NUCLEOTIDE SEQUENCE [LARGE SCALE GENOMIC DNA]</scope>
    <source>
        <strain evidence="2 3">DSM 21292</strain>
    </source>
</reference>
<feature type="domain" description="NADP-dependent oxidoreductase" evidence="1">
    <location>
        <begin position="17"/>
        <end position="316"/>
    </location>
</feature>
<dbReference type="EMBL" id="JAGIKV010000006">
    <property type="protein sequence ID" value="MBP2245342.1"/>
    <property type="molecule type" value="Genomic_DNA"/>
</dbReference>
<dbReference type="CDD" id="cd19092">
    <property type="entry name" value="AKR_BsYcsN_EcYdhF-like"/>
    <property type="match status" value="1"/>
</dbReference>
<dbReference type="InterPro" id="IPR050523">
    <property type="entry name" value="AKR_Detox_Biosynth"/>
</dbReference>
<sequence length="342" mass="38209">MSYSQLPLHHHQIPASRMVLGCMRFGGEWDGLPITSDLVVEGHRAVEAAIEIGINHFDLADIYTRGKAEHVLGRVLSETSGLREQIIIQSKCGIRLVGDDEGPQRYDTSGAHILASVDGILERLGIDYLNILLLHRPDPLAHPQEIGDALAELHHSGKVRHFGVSNMGSEQIRLLQLHSKVPLIVNQLEMSLDKIGFVEAGVTVNRPQARDNVFPYGTMEYCQAEHIQLQAWGPLAQGRFTGRVVEGQRAEIEHTAQLVDRMAKERGVTPESIVLAWLMKHPAGIQPVIGSIRPERILACRDATNIELTRYEWYELYSARSHTNPYVSKDVTAHHPLMLTFC</sequence>
<dbReference type="Gene3D" id="3.20.20.100">
    <property type="entry name" value="NADP-dependent oxidoreductase domain"/>
    <property type="match status" value="1"/>
</dbReference>
<gene>
    <name evidence="2" type="ORF">J2Z28_001960</name>
</gene>